<feature type="repeat" description="TPR" evidence="5">
    <location>
        <begin position="576"/>
        <end position="609"/>
    </location>
</feature>
<comment type="subcellular location">
    <subcellularLocation>
        <location evidence="1">Membrane</location>
        <topology evidence="1">Multi-pass membrane protein</topology>
    </subcellularLocation>
</comment>
<dbReference type="InterPro" id="IPR051533">
    <property type="entry name" value="WaaL-like"/>
</dbReference>
<feature type="transmembrane region" description="Helical" evidence="6">
    <location>
        <begin position="197"/>
        <end position="214"/>
    </location>
</feature>
<dbReference type="AlphaFoldDB" id="A0A1F5EIL5"/>
<evidence type="ECO:0000256" key="6">
    <source>
        <dbReference type="SAM" id="Phobius"/>
    </source>
</evidence>
<evidence type="ECO:0000256" key="4">
    <source>
        <dbReference type="ARBA" id="ARBA00023136"/>
    </source>
</evidence>
<dbReference type="Proteomes" id="UP000179003">
    <property type="component" value="Unassembled WGS sequence"/>
</dbReference>
<feature type="transmembrane region" description="Helical" evidence="6">
    <location>
        <begin position="348"/>
        <end position="372"/>
    </location>
</feature>
<protein>
    <recommendedName>
        <fullName evidence="7">O-antigen ligase-related domain-containing protein</fullName>
    </recommendedName>
</protein>
<comment type="caution">
    <text evidence="8">The sequence shown here is derived from an EMBL/GenBank/DDBJ whole genome shotgun (WGS) entry which is preliminary data.</text>
</comment>
<evidence type="ECO:0000313" key="9">
    <source>
        <dbReference type="Proteomes" id="UP000179003"/>
    </source>
</evidence>
<keyword evidence="5" id="KW-0802">TPR repeat</keyword>
<evidence type="ECO:0000256" key="5">
    <source>
        <dbReference type="PROSITE-ProRule" id="PRU00339"/>
    </source>
</evidence>
<feature type="transmembrane region" description="Helical" evidence="6">
    <location>
        <begin position="435"/>
        <end position="455"/>
    </location>
</feature>
<feature type="transmembrane region" description="Helical" evidence="6">
    <location>
        <begin position="220"/>
        <end position="239"/>
    </location>
</feature>
<dbReference type="PANTHER" id="PTHR37422">
    <property type="entry name" value="TEICHURONIC ACID BIOSYNTHESIS PROTEIN TUAE"/>
    <property type="match status" value="1"/>
</dbReference>
<proteinExistence type="predicted"/>
<feature type="transmembrane region" description="Helical" evidence="6">
    <location>
        <begin position="106"/>
        <end position="124"/>
    </location>
</feature>
<accession>A0A1F5EIL5</accession>
<feature type="transmembrane region" description="Helical" evidence="6">
    <location>
        <begin position="405"/>
        <end position="423"/>
    </location>
</feature>
<organism evidence="8 9">
    <name type="scientific">Candidatus Campbellbacteria bacterium RIFOXYC2_FULL_35_25</name>
    <dbReference type="NCBI Taxonomy" id="1797582"/>
    <lineage>
        <taxon>Bacteria</taxon>
        <taxon>Candidatus Campbelliibacteriota</taxon>
    </lineage>
</organism>
<evidence type="ECO:0000256" key="1">
    <source>
        <dbReference type="ARBA" id="ARBA00004141"/>
    </source>
</evidence>
<sequence length="725" mass="82372">MNSKEIENILRYIIYGAIFLVPFIPFIVFNNTFFPFITGKAFTFRILVEIMVGLWAILALLNAKYRPKNSLVLVLSAVFVAVIGLADIVGVNPLKSIWSNFERMEGWVTLLHLFGFFVVTSSLMKKEIWYRFFNVSIGASILMSFYGFMQLAGKFEIHQGSTRLDATFGNSSYLAIYMLIHIFLTLFLLLKVKKQSFVKWIYGLVIILQVITLYNTATRGALLGLVGGLFVTALFVAIFEKEKIILKRICLGGLAGTILLIGLFLGFKESNFVQNSPVLKRFADISLQETTTKSRFMVWNMAWEGFKEKPLLGWGQENFNYVFNKNYNPRMFNQEQWFDRTHNVFFDWLIAGGILGLLSYLALFWVIIYYLIKDKNSDFSVADKAVIIGLLVGYFIHNFFVFDNLISFIFFFAILGFIHSLNGKEKTESLKIKDTTNFVLVPAVIIVALFSIYFFNAKPILANTNLLQSIINHPEGLSKNIELFQKALSYDTFANQEIREQLTQSLKSVMTSDQSDDATKQKVFDFVYGEMTKQIEADPENTRLEVIMGDFLASSGSYEEALVHLEKALESSPNKQSILLAIGTIHLVQKDYEKALSVLKTAFELDTSFSEIRLAYASTAVYAGEDQLVEDLLVPEYGSTLVADDRLLKAYYETGQSKKVIDILELYVEKNPEDTQTKMSLSAAYLEAGQRTKSIEVLQGIIETNPEFKEQGEYYISEIKAGRNP</sequence>
<dbReference type="SUPFAM" id="SSF48452">
    <property type="entry name" value="TPR-like"/>
    <property type="match status" value="1"/>
</dbReference>
<keyword evidence="4 6" id="KW-0472">Membrane</keyword>
<feature type="transmembrane region" description="Helical" evidence="6">
    <location>
        <begin position="246"/>
        <end position="267"/>
    </location>
</feature>
<dbReference type="PANTHER" id="PTHR37422:SF13">
    <property type="entry name" value="LIPOPOLYSACCHARIDE BIOSYNTHESIS PROTEIN PA4999-RELATED"/>
    <property type="match status" value="1"/>
</dbReference>
<gene>
    <name evidence="8" type="ORF">A2442_00550</name>
</gene>
<keyword evidence="3 6" id="KW-1133">Transmembrane helix</keyword>
<dbReference type="Pfam" id="PF04932">
    <property type="entry name" value="Wzy_C"/>
    <property type="match status" value="1"/>
</dbReference>
<feature type="transmembrane region" description="Helical" evidence="6">
    <location>
        <begin position="12"/>
        <end position="30"/>
    </location>
</feature>
<dbReference type="EMBL" id="MFAE01000006">
    <property type="protein sequence ID" value="OGD67248.1"/>
    <property type="molecule type" value="Genomic_DNA"/>
</dbReference>
<keyword evidence="2 6" id="KW-0812">Transmembrane</keyword>
<evidence type="ECO:0000256" key="2">
    <source>
        <dbReference type="ARBA" id="ARBA00022692"/>
    </source>
</evidence>
<dbReference type="GO" id="GO:0016020">
    <property type="term" value="C:membrane"/>
    <property type="evidence" value="ECO:0007669"/>
    <property type="project" value="UniProtKB-SubCell"/>
</dbReference>
<dbReference type="STRING" id="1797582.A2442_00550"/>
<feature type="domain" description="O-antigen ligase-related" evidence="7">
    <location>
        <begin position="205"/>
        <end position="361"/>
    </location>
</feature>
<reference evidence="8 9" key="1">
    <citation type="journal article" date="2016" name="Nat. Commun.">
        <title>Thousands of microbial genomes shed light on interconnected biogeochemical processes in an aquifer system.</title>
        <authorList>
            <person name="Anantharaman K."/>
            <person name="Brown C.T."/>
            <person name="Hug L.A."/>
            <person name="Sharon I."/>
            <person name="Castelle C.J."/>
            <person name="Probst A.J."/>
            <person name="Thomas B.C."/>
            <person name="Singh A."/>
            <person name="Wilkins M.J."/>
            <person name="Karaoz U."/>
            <person name="Brodie E.L."/>
            <person name="Williams K.H."/>
            <person name="Hubbard S.S."/>
            <person name="Banfield J.F."/>
        </authorList>
    </citation>
    <scope>NUCLEOTIDE SEQUENCE [LARGE SCALE GENOMIC DNA]</scope>
</reference>
<evidence type="ECO:0000259" key="7">
    <source>
        <dbReference type="Pfam" id="PF04932"/>
    </source>
</evidence>
<dbReference type="Gene3D" id="1.25.40.10">
    <property type="entry name" value="Tetratricopeptide repeat domain"/>
    <property type="match status" value="2"/>
</dbReference>
<dbReference type="Pfam" id="PF14559">
    <property type="entry name" value="TPR_19"/>
    <property type="match status" value="1"/>
</dbReference>
<dbReference type="InterPro" id="IPR011990">
    <property type="entry name" value="TPR-like_helical_dom_sf"/>
</dbReference>
<feature type="transmembrane region" description="Helical" evidence="6">
    <location>
        <begin position="172"/>
        <end position="190"/>
    </location>
</feature>
<feature type="transmembrane region" description="Helical" evidence="6">
    <location>
        <begin position="42"/>
        <end position="61"/>
    </location>
</feature>
<dbReference type="InterPro" id="IPR007016">
    <property type="entry name" value="O-antigen_ligase-rel_domated"/>
</dbReference>
<feature type="repeat" description="TPR" evidence="5">
    <location>
        <begin position="542"/>
        <end position="575"/>
    </location>
</feature>
<dbReference type="InterPro" id="IPR019734">
    <property type="entry name" value="TPR_rpt"/>
</dbReference>
<dbReference type="PROSITE" id="PS50005">
    <property type="entry name" value="TPR"/>
    <property type="match status" value="2"/>
</dbReference>
<name>A0A1F5EIL5_9BACT</name>
<feature type="transmembrane region" description="Helical" evidence="6">
    <location>
        <begin position="73"/>
        <end position="94"/>
    </location>
</feature>
<evidence type="ECO:0000313" key="8">
    <source>
        <dbReference type="EMBL" id="OGD67248.1"/>
    </source>
</evidence>
<evidence type="ECO:0000256" key="3">
    <source>
        <dbReference type="ARBA" id="ARBA00022989"/>
    </source>
</evidence>
<feature type="transmembrane region" description="Helical" evidence="6">
    <location>
        <begin position="131"/>
        <end position="152"/>
    </location>
</feature>
<feature type="transmembrane region" description="Helical" evidence="6">
    <location>
        <begin position="381"/>
        <end position="399"/>
    </location>
</feature>